<feature type="domain" description="Thioredoxin" evidence="11">
    <location>
        <begin position="139"/>
        <end position="255"/>
    </location>
</feature>
<dbReference type="Proteomes" id="UP000070544">
    <property type="component" value="Unassembled WGS sequence"/>
</dbReference>
<keyword evidence="7 12" id="KW-0413">Isomerase</keyword>
<evidence type="ECO:0000256" key="9">
    <source>
        <dbReference type="RuleBase" id="RU004208"/>
    </source>
</evidence>
<feature type="chain" id="PRO_5007296027" description="protein disulfide-isomerase" evidence="10">
    <location>
        <begin position="24"/>
        <end position="362"/>
    </location>
</feature>
<accession>A0A139A851</accession>
<evidence type="ECO:0000256" key="1">
    <source>
        <dbReference type="ARBA" id="ARBA00001182"/>
    </source>
</evidence>
<keyword evidence="8" id="KW-0676">Redox-active center</keyword>
<dbReference type="NCBIfam" id="TIGR01126">
    <property type="entry name" value="pdi_dom"/>
    <property type="match status" value="2"/>
</dbReference>
<dbReference type="STRING" id="1344416.A0A139A851"/>
<sequence>MRFHVRTALVALAATALATLSRAENVIDLTPENFAQVIDGSKPALVEFFAPWCGHCKNLAPTYEDLATTYLPHKDDVIIAKVDADKHKELGQKFGVSGFPTIKWFPKGSTTPEDYSGGRDLDDFVQFINNKAGLKVKPKKIVAPTDVLVLDATNFDEEVIESDANVLVEFYAPWCGHCKNLAPTYAKLASTFKTEKNCRVANFDATTSQSIPGRYGVQGYPTIKFFAKGQKDAPEDYNGGRSEEDFVRFLNEKCGTQRAAGGGLTEDAGLIPELDAIIADFVKASKAEKAKLLSKAKSIAEKTKTKFADYYVKALEKSHAAADYASKEFERLDRMLQRPAAQEQKDNMSIRRNILKVFQRDV</sequence>
<dbReference type="InterPro" id="IPR036249">
    <property type="entry name" value="Thioredoxin-like_sf"/>
</dbReference>
<gene>
    <name evidence="12" type="ORF">M427DRAFT_113925</name>
</gene>
<dbReference type="Gene3D" id="3.40.30.10">
    <property type="entry name" value="Glutaredoxin"/>
    <property type="match status" value="2"/>
</dbReference>
<dbReference type="OrthoDB" id="10264505at2759"/>
<evidence type="ECO:0000313" key="13">
    <source>
        <dbReference type="Proteomes" id="UP000070544"/>
    </source>
</evidence>
<dbReference type="GO" id="GO:0005783">
    <property type="term" value="C:endoplasmic reticulum"/>
    <property type="evidence" value="ECO:0007669"/>
    <property type="project" value="InterPro"/>
</dbReference>
<comment type="similarity">
    <text evidence="2 9">Belongs to the protein disulfide isomerase family.</text>
</comment>
<dbReference type="PROSITE" id="PS51352">
    <property type="entry name" value="THIOREDOXIN_2"/>
    <property type="match status" value="2"/>
</dbReference>
<dbReference type="SUPFAM" id="SSF52833">
    <property type="entry name" value="Thioredoxin-like"/>
    <property type="match status" value="2"/>
</dbReference>
<evidence type="ECO:0000256" key="2">
    <source>
        <dbReference type="ARBA" id="ARBA00006347"/>
    </source>
</evidence>
<dbReference type="CDD" id="cd02998">
    <property type="entry name" value="PDI_a_ERp38"/>
    <property type="match status" value="2"/>
</dbReference>
<reference evidence="12 13" key="1">
    <citation type="journal article" date="2015" name="Genome Biol. Evol.">
        <title>Phylogenomic analyses indicate that early fungi evolved digesting cell walls of algal ancestors of land plants.</title>
        <authorList>
            <person name="Chang Y."/>
            <person name="Wang S."/>
            <person name="Sekimoto S."/>
            <person name="Aerts A.L."/>
            <person name="Choi C."/>
            <person name="Clum A."/>
            <person name="LaButti K.M."/>
            <person name="Lindquist E.A."/>
            <person name="Yee Ngan C."/>
            <person name="Ohm R.A."/>
            <person name="Salamov A.A."/>
            <person name="Grigoriev I.V."/>
            <person name="Spatafora J.W."/>
            <person name="Berbee M.L."/>
        </authorList>
    </citation>
    <scope>NUCLEOTIDE SEQUENCE [LARGE SCALE GENOMIC DNA]</scope>
    <source>
        <strain evidence="12 13">JEL478</strain>
    </source>
</reference>
<dbReference type="PROSITE" id="PS00194">
    <property type="entry name" value="THIOREDOXIN_1"/>
    <property type="match status" value="2"/>
</dbReference>
<evidence type="ECO:0000256" key="10">
    <source>
        <dbReference type="SAM" id="SignalP"/>
    </source>
</evidence>
<dbReference type="PANTHER" id="PTHR45672:SF11">
    <property type="entry name" value="PROTEIN DISULFIDE-ISOMERASE C17H9.14C"/>
    <property type="match status" value="1"/>
</dbReference>
<dbReference type="EMBL" id="KQ965786">
    <property type="protein sequence ID" value="KXS12625.1"/>
    <property type="molecule type" value="Genomic_DNA"/>
</dbReference>
<dbReference type="PRINTS" id="PR00421">
    <property type="entry name" value="THIOREDOXIN"/>
</dbReference>
<name>A0A139A851_GONPJ</name>
<evidence type="ECO:0000256" key="8">
    <source>
        <dbReference type="ARBA" id="ARBA00023284"/>
    </source>
</evidence>
<keyword evidence="5" id="KW-0677">Repeat</keyword>
<keyword evidence="6" id="KW-1015">Disulfide bond</keyword>
<dbReference type="InterPro" id="IPR005788">
    <property type="entry name" value="PDI_thioredoxin-like_dom"/>
</dbReference>
<evidence type="ECO:0000256" key="6">
    <source>
        <dbReference type="ARBA" id="ARBA00023157"/>
    </source>
</evidence>
<protein>
    <recommendedName>
        <fullName evidence="3">protein disulfide-isomerase</fullName>
        <ecNumber evidence="3">5.3.4.1</ecNumber>
    </recommendedName>
</protein>
<evidence type="ECO:0000256" key="5">
    <source>
        <dbReference type="ARBA" id="ARBA00022737"/>
    </source>
</evidence>
<dbReference type="Gene3D" id="1.20.1150.12">
    <property type="entry name" value="Endoplasmic reticulum resident protein 29, C-terminal domain"/>
    <property type="match status" value="1"/>
</dbReference>
<feature type="signal peptide" evidence="10">
    <location>
        <begin position="1"/>
        <end position="23"/>
    </location>
</feature>
<evidence type="ECO:0000256" key="3">
    <source>
        <dbReference type="ARBA" id="ARBA00012723"/>
    </source>
</evidence>
<dbReference type="PANTHER" id="PTHR45672">
    <property type="entry name" value="PROTEIN DISULFIDE-ISOMERASE C17H9.14C-RELATED"/>
    <property type="match status" value="1"/>
</dbReference>
<dbReference type="InterPro" id="IPR051063">
    <property type="entry name" value="PDI"/>
</dbReference>
<dbReference type="SUPFAM" id="SSF47933">
    <property type="entry name" value="ERP29 C domain-like"/>
    <property type="match status" value="1"/>
</dbReference>
<organism evidence="12 13">
    <name type="scientific">Gonapodya prolifera (strain JEL478)</name>
    <name type="common">Monoblepharis prolifera</name>
    <dbReference type="NCBI Taxonomy" id="1344416"/>
    <lineage>
        <taxon>Eukaryota</taxon>
        <taxon>Fungi</taxon>
        <taxon>Fungi incertae sedis</taxon>
        <taxon>Chytridiomycota</taxon>
        <taxon>Chytridiomycota incertae sedis</taxon>
        <taxon>Monoblepharidomycetes</taxon>
        <taxon>Monoblepharidales</taxon>
        <taxon>Gonapodyaceae</taxon>
        <taxon>Gonapodya</taxon>
    </lineage>
</organism>
<dbReference type="InterPro" id="IPR011679">
    <property type="entry name" value="ERp29_C"/>
</dbReference>
<dbReference type="InterPro" id="IPR017937">
    <property type="entry name" value="Thioredoxin_CS"/>
</dbReference>
<dbReference type="Pfam" id="PF07749">
    <property type="entry name" value="ERp29"/>
    <property type="match status" value="1"/>
</dbReference>
<dbReference type="InterPro" id="IPR013766">
    <property type="entry name" value="Thioredoxin_domain"/>
</dbReference>
<evidence type="ECO:0000259" key="11">
    <source>
        <dbReference type="PROSITE" id="PS51352"/>
    </source>
</evidence>
<proteinExistence type="inferred from homology"/>
<dbReference type="OMA" id="FINEHAG"/>
<evidence type="ECO:0000313" key="12">
    <source>
        <dbReference type="EMBL" id="KXS12625.1"/>
    </source>
</evidence>
<evidence type="ECO:0000256" key="4">
    <source>
        <dbReference type="ARBA" id="ARBA00022729"/>
    </source>
</evidence>
<keyword evidence="13" id="KW-1185">Reference proteome</keyword>
<evidence type="ECO:0000256" key="7">
    <source>
        <dbReference type="ARBA" id="ARBA00023235"/>
    </source>
</evidence>
<comment type="catalytic activity">
    <reaction evidence="1">
        <text>Catalyzes the rearrangement of -S-S- bonds in proteins.</text>
        <dbReference type="EC" id="5.3.4.1"/>
    </reaction>
</comment>
<keyword evidence="4 10" id="KW-0732">Signal</keyword>
<dbReference type="AlphaFoldDB" id="A0A139A851"/>
<dbReference type="EC" id="5.3.4.1" evidence="3"/>
<dbReference type="Pfam" id="PF00085">
    <property type="entry name" value="Thioredoxin"/>
    <property type="match status" value="2"/>
</dbReference>
<feature type="domain" description="Thioredoxin" evidence="11">
    <location>
        <begin position="8"/>
        <end position="133"/>
    </location>
</feature>
<dbReference type="GO" id="GO:0003756">
    <property type="term" value="F:protein disulfide isomerase activity"/>
    <property type="evidence" value="ECO:0007669"/>
    <property type="project" value="UniProtKB-EC"/>
</dbReference>
<dbReference type="FunFam" id="3.40.30.10:FF:000032">
    <property type="entry name" value="Protein disulfide-isomerase A6 homolog"/>
    <property type="match status" value="2"/>
</dbReference>
<dbReference type="InterPro" id="IPR036356">
    <property type="entry name" value="ERp29_C_sf"/>
</dbReference>
<dbReference type="CDD" id="cd00238">
    <property type="entry name" value="ERp29c"/>
    <property type="match status" value="1"/>
</dbReference>
<dbReference type="GO" id="GO:0006457">
    <property type="term" value="P:protein folding"/>
    <property type="evidence" value="ECO:0007669"/>
    <property type="project" value="TreeGrafter"/>
</dbReference>